<keyword evidence="4" id="KW-1185">Reference proteome</keyword>
<evidence type="ECO:0000313" key="4">
    <source>
        <dbReference type="Proteomes" id="UP000619355"/>
    </source>
</evidence>
<accession>A0A919F072</accession>
<evidence type="ECO:0000259" key="2">
    <source>
        <dbReference type="Pfam" id="PF01609"/>
    </source>
</evidence>
<evidence type="ECO:0000313" key="3">
    <source>
        <dbReference type="EMBL" id="GHG64412.1"/>
    </source>
</evidence>
<sequence length="112" mass="12973">MVITPGQWGDAPQLIPVMERIRVGRLGSGRPRTRPDHLGGDKAYSSRRNRRYLRRRQIKHTIPEPKNQRANRKRRGSKGGRPAGFDKAIYKRRNEVERTINALKNSRAVHQV</sequence>
<dbReference type="GO" id="GO:0004803">
    <property type="term" value="F:transposase activity"/>
    <property type="evidence" value="ECO:0007669"/>
    <property type="project" value="InterPro"/>
</dbReference>
<protein>
    <recommendedName>
        <fullName evidence="2">Transposase IS4-like domain-containing protein</fullName>
    </recommendedName>
</protein>
<dbReference type="AlphaFoldDB" id="A0A919F072"/>
<comment type="caution">
    <text evidence="3">The sequence shown here is derived from an EMBL/GenBank/DDBJ whole genome shotgun (WGS) entry which is preliminary data.</text>
</comment>
<name>A0A919F072_9ACTN</name>
<proteinExistence type="predicted"/>
<gene>
    <name evidence="3" type="ORF">GCM10018980_55670</name>
</gene>
<dbReference type="GO" id="GO:0003677">
    <property type="term" value="F:DNA binding"/>
    <property type="evidence" value="ECO:0007669"/>
    <property type="project" value="InterPro"/>
</dbReference>
<dbReference type="Pfam" id="PF01609">
    <property type="entry name" value="DDE_Tnp_1"/>
    <property type="match status" value="1"/>
</dbReference>
<evidence type="ECO:0000256" key="1">
    <source>
        <dbReference type="SAM" id="MobiDB-lite"/>
    </source>
</evidence>
<feature type="domain" description="Transposase IS4-like" evidence="2">
    <location>
        <begin position="1"/>
        <end position="105"/>
    </location>
</feature>
<organism evidence="3 4">
    <name type="scientific">Streptomyces capoamus</name>
    <dbReference type="NCBI Taxonomy" id="68183"/>
    <lineage>
        <taxon>Bacteria</taxon>
        <taxon>Bacillati</taxon>
        <taxon>Actinomycetota</taxon>
        <taxon>Actinomycetes</taxon>
        <taxon>Kitasatosporales</taxon>
        <taxon>Streptomycetaceae</taxon>
        <taxon>Streptomyces</taxon>
    </lineage>
</organism>
<feature type="compositionally biased region" description="Basic residues" evidence="1">
    <location>
        <begin position="45"/>
        <end position="59"/>
    </location>
</feature>
<dbReference type="InterPro" id="IPR002559">
    <property type="entry name" value="Transposase_11"/>
</dbReference>
<dbReference type="Proteomes" id="UP000619355">
    <property type="component" value="Unassembled WGS sequence"/>
</dbReference>
<feature type="region of interest" description="Disordered" evidence="1">
    <location>
        <begin position="25"/>
        <end position="90"/>
    </location>
</feature>
<feature type="compositionally biased region" description="Basic residues" evidence="1">
    <location>
        <begin position="69"/>
        <end position="78"/>
    </location>
</feature>
<reference evidence="4" key="1">
    <citation type="journal article" date="2019" name="Int. J. Syst. Evol. Microbiol.">
        <title>The Global Catalogue of Microorganisms (GCM) 10K type strain sequencing project: providing services to taxonomists for standard genome sequencing and annotation.</title>
        <authorList>
            <consortium name="The Broad Institute Genomics Platform"/>
            <consortium name="The Broad Institute Genome Sequencing Center for Infectious Disease"/>
            <person name="Wu L."/>
            <person name="Ma J."/>
        </authorList>
    </citation>
    <scope>NUCLEOTIDE SEQUENCE [LARGE SCALE GENOMIC DNA]</scope>
    <source>
        <strain evidence="4">JCM 4253</strain>
    </source>
</reference>
<dbReference type="EMBL" id="BNBF01000019">
    <property type="protein sequence ID" value="GHG64412.1"/>
    <property type="molecule type" value="Genomic_DNA"/>
</dbReference>
<dbReference type="GO" id="GO:0006313">
    <property type="term" value="P:DNA transposition"/>
    <property type="evidence" value="ECO:0007669"/>
    <property type="project" value="InterPro"/>
</dbReference>